<dbReference type="GO" id="GO:0048038">
    <property type="term" value="F:quinone binding"/>
    <property type="evidence" value="ECO:0007669"/>
    <property type="project" value="UniProtKB-KW"/>
</dbReference>
<keyword evidence="7 10" id="KW-0472">Membrane</keyword>
<dbReference type="GO" id="GO:0016491">
    <property type="term" value="F:oxidoreductase activity"/>
    <property type="evidence" value="ECO:0007669"/>
    <property type="project" value="UniProtKB-KW"/>
</dbReference>
<feature type="domain" description="Vitamin K epoxide reductase" evidence="11">
    <location>
        <begin position="148"/>
        <end position="282"/>
    </location>
</feature>
<keyword evidence="8" id="KW-1015">Disulfide bond</keyword>
<dbReference type="InterPro" id="IPR012932">
    <property type="entry name" value="VKOR"/>
</dbReference>
<dbReference type="GO" id="GO:0006508">
    <property type="term" value="P:proteolysis"/>
    <property type="evidence" value="ECO:0007669"/>
    <property type="project" value="InterPro"/>
</dbReference>
<evidence type="ECO:0000256" key="2">
    <source>
        <dbReference type="ARBA" id="ARBA00006214"/>
    </source>
</evidence>
<evidence type="ECO:0000256" key="10">
    <source>
        <dbReference type="SAM" id="Phobius"/>
    </source>
</evidence>
<keyword evidence="13" id="KW-1185">Reference proteome</keyword>
<evidence type="ECO:0000313" key="13">
    <source>
        <dbReference type="Proteomes" id="UP001151133"/>
    </source>
</evidence>
<feature type="transmembrane region" description="Helical" evidence="10">
    <location>
        <begin position="234"/>
        <end position="253"/>
    </location>
</feature>
<evidence type="ECO:0000313" key="12">
    <source>
        <dbReference type="EMBL" id="MCV9933670.1"/>
    </source>
</evidence>
<feature type="transmembrane region" description="Helical" evidence="10">
    <location>
        <begin position="292"/>
        <end position="310"/>
    </location>
</feature>
<evidence type="ECO:0000256" key="4">
    <source>
        <dbReference type="ARBA" id="ARBA00022719"/>
    </source>
</evidence>
<feature type="transmembrane region" description="Helical" evidence="10">
    <location>
        <begin position="128"/>
        <end position="145"/>
    </location>
</feature>
<keyword evidence="6" id="KW-0560">Oxidoreductase</keyword>
<dbReference type="GO" id="GO:0016020">
    <property type="term" value="C:membrane"/>
    <property type="evidence" value="ECO:0007669"/>
    <property type="project" value="UniProtKB-SubCell"/>
</dbReference>
<keyword evidence="4" id="KW-0874">Quinone</keyword>
<dbReference type="GO" id="GO:0008233">
    <property type="term" value="F:peptidase activity"/>
    <property type="evidence" value="ECO:0007669"/>
    <property type="project" value="InterPro"/>
</dbReference>
<proteinExistence type="inferred from homology"/>
<reference evidence="12" key="1">
    <citation type="submission" date="2022-10" db="EMBL/GenBank/DDBJ databases">
        <title>Two novel species of Flavobacterium.</title>
        <authorList>
            <person name="Liu Q."/>
            <person name="Xin Y.-H."/>
        </authorList>
    </citation>
    <scope>NUCLEOTIDE SEQUENCE</scope>
    <source>
        <strain evidence="12">LS1R47</strain>
    </source>
</reference>
<evidence type="ECO:0000256" key="5">
    <source>
        <dbReference type="ARBA" id="ARBA00022989"/>
    </source>
</evidence>
<name>A0A9X3C1R6_9FLAO</name>
<protein>
    <submittedName>
        <fullName evidence="12">Cysteine peptidase family C39 domain-containing protein</fullName>
    </submittedName>
</protein>
<evidence type="ECO:0000256" key="6">
    <source>
        <dbReference type="ARBA" id="ARBA00023002"/>
    </source>
</evidence>
<comment type="similarity">
    <text evidence="2">Belongs to the VKOR family.</text>
</comment>
<evidence type="ECO:0000256" key="3">
    <source>
        <dbReference type="ARBA" id="ARBA00022692"/>
    </source>
</evidence>
<feature type="transmembrane region" description="Helical" evidence="10">
    <location>
        <begin position="260"/>
        <end position="280"/>
    </location>
</feature>
<dbReference type="InterPro" id="IPR005074">
    <property type="entry name" value="Peptidase_C39"/>
</dbReference>
<dbReference type="Pfam" id="PF07884">
    <property type="entry name" value="VKOR"/>
    <property type="match status" value="1"/>
</dbReference>
<evidence type="ECO:0000256" key="8">
    <source>
        <dbReference type="ARBA" id="ARBA00023157"/>
    </source>
</evidence>
<comment type="caution">
    <text evidence="12">The sequence shown here is derived from an EMBL/GenBank/DDBJ whole genome shotgun (WGS) entry which is preliminary data.</text>
</comment>
<gene>
    <name evidence="12" type="ORF">OIU80_15410</name>
</gene>
<dbReference type="SUPFAM" id="SSF52833">
    <property type="entry name" value="Thioredoxin-like"/>
    <property type="match status" value="1"/>
</dbReference>
<evidence type="ECO:0000259" key="11">
    <source>
        <dbReference type="SMART" id="SM00756"/>
    </source>
</evidence>
<evidence type="ECO:0000256" key="1">
    <source>
        <dbReference type="ARBA" id="ARBA00004141"/>
    </source>
</evidence>
<dbReference type="AlphaFoldDB" id="A0A9X3C1R6"/>
<dbReference type="Gene3D" id="1.20.1440.130">
    <property type="entry name" value="VKOR domain"/>
    <property type="match status" value="1"/>
</dbReference>
<dbReference type="Proteomes" id="UP001151133">
    <property type="component" value="Unassembled WGS sequence"/>
</dbReference>
<accession>A0A9X3C1R6</accession>
<dbReference type="Gene3D" id="3.40.30.10">
    <property type="entry name" value="Glutaredoxin"/>
    <property type="match status" value="1"/>
</dbReference>
<dbReference type="Gene3D" id="3.90.70.10">
    <property type="entry name" value="Cysteine proteinases"/>
    <property type="match status" value="1"/>
</dbReference>
<dbReference type="SMART" id="SM00756">
    <property type="entry name" value="VKc"/>
    <property type="match status" value="1"/>
</dbReference>
<dbReference type="InterPro" id="IPR036249">
    <property type="entry name" value="Thioredoxin-like_sf"/>
</dbReference>
<keyword evidence="3 10" id="KW-0812">Transmembrane</keyword>
<evidence type="ECO:0000256" key="7">
    <source>
        <dbReference type="ARBA" id="ARBA00023136"/>
    </source>
</evidence>
<organism evidence="12 13">
    <name type="scientific">Flavobacterium frigoritolerans</name>
    <dbReference type="NCBI Taxonomy" id="2987686"/>
    <lineage>
        <taxon>Bacteria</taxon>
        <taxon>Pseudomonadati</taxon>
        <taxon>Bacteroidota</taxon>
        <taxon>Flavobacteriia</taxon>
        <taxon>Flavobacteriales</taxon>
        <taxon>Flavobacteriaceae</taxon>
        <taxon>Flavobacterium</taxon>
    </lineage>
</organism>
<dbReference type="RefSeq" id="WP_264287879.1">
    <property type="nucleotide sequence ID" value="NZ_JAOZEV010000013.1"/>
</dbReference>
<dbReference type="CDD" id="cd02972">
    <property type="entry name" value="DsbA_family"/>
    <property type="match status" value="1"/>
</dbReference>
<keyword evidence="5 10" id="KW-1133">Transmembrane helix</keyword>
<sequence>MIKLVNKYLDLNNYLNAKKEFEELFLSHPNYPSLFAITDSLNTLSIENIVIKVPKEQLHELPNTFLAIFNNDLVLVEKIESSIVIETEKSKKITLSVDDFSKDWNGVVLAIEPNEVQEEKALNENPKWLKYSILFLALIVLSSFYNDYRIFDYTFLITSLLGLLISVFIVQEKFGIDNQMVSKLCNINPSTSCESVIKSENVEVNKWFGFSDLPLIFFVTAVLAILIGSANANLVGFLSLIAAPVIIYSIWIQKFQIKKWCVLCLAISFLMIIQGIVWAFESGFSVNFTLTSLFQYLFSLIVVSSLWSVVKPVIEDKLKAENSVKNLTKFRRNFTLFEFLSKEITALDGFEKLEGLHFGNSMAAAKLTIIISPSCGHCHKAFEDAFELVWKFPEKISLNVLFNINPENNQNPYKVVVERLLMINEVNPENIVEAISDWHIKKMSLEAWQKKWIVDSVSMKVNQQIQQQYDWCSQNEFNYTPVKIVNNKLYPSEYELSELKYFINDILESNETLERDSLVYM</sequence>
<dbReference type="EMBL" id="JAOZEV010000013">
    <property type="protein sequence ID" value="MCV9933670.1"/>
    <property type="molecule type" value="Genomic_DNA"/>
</dbReference>
<evidence type="ECO:0000256" key="9">
    <source>
        <dbReference type="ARBA" id="ARBA00023284"/>
    </source>
</evidence>
<dbReference type="InterPro" id="IPR038354">
    <property type="entry name" value="VKOR_sf"/>
</dbReference>
<feature type="transmembrane region" description="Helical" evidence="10">
    <location>
        <begin position="151"/>
        <end position="170"/>
    </location>
</feature>
<comment type="subcellular location">
    <subcellularLocation>
        <location evidence="1">Membrane</location>
        <topology evidence="1">Multi-pass membrane protein</topology>
    </subcellularLocation>
</comment>
<keyword evidence="9" id="KW-0676">Redox-active center</keyword>
<dbReference type="Pfam" id="PF03412">
    <property type="entry name" value="Peptidase_C39"/>
    <property type="match status" value="1"/>
</dbReference>
<dbReference type="GO" id="GO:0005524">
    <property type="term" value="F:ATP binding"/>
    <property type="evidence" value="ECO:0007669"/>
    <property type="project" value="InterPro"/>
</dbReference>
<feature type="transmembrane region" description="Helical" evidence="10">
    <location>
        <begin position="207"/>
        <end position="228"/>
    </location>
</feature>
<dbReference type="CDD" id="cd12921">
    <property type="entry name" value="VKOR_4"/>
    <property type="match status" value="1"/>
</dbReference>